<accession>A0A1M7YG41</accession>
<protein>
    <submittedName>
        <fullName evidence="1">Uncharacterized protein</fullName>
    </submittedName>
</protein>
<evidence type="ECO:0000313" key="1">
    <source>
        <dbReference type="EMBL" id="SHO51478.1"/>
    </source>
</evidence>
<dbReference type="AlphaFoldDB" id="A0A1M7YG41"/>
<name>A0A1M7YG41_9BACT</name>
<organism evidence="1 2">
    <name type="scientific">Desulfopila aestuarii DSM 18488</name>
    <dbReference type="NCBI Taxonomy" id="1121416"/>
    <lineage>
        <taxon>Bacteria</taxon>
        <taxon>Pseudomonadati</taxon>
        <taxon>Thermodesulfobacteriota</taxon>
        <taxon>Desulfobulbia</taxon>
        <taxon>Desulfobulbales</taxon>
        <taxon>Desulfocapsaceae</taxon>
        <taxon>Desulfopila</taxon>
    </lineage>
</organism>
<dbReference type="Proteomes" id="UP000184603">
    <property type="component" value="Unassembled WGS sequence"/>
</dbReference>
<keyword evidence="2" id="KW-1185">Reference proteome</keyword>
<evidence type="ECO:0000313" key="2">
    <source>
        <dbReference type="Proteomes" id="UP000184603"/>
    </source>
</evidence>
<dbReference type="EMBL" id="FRFE01000025">
    <property type="protein sequence ID" value="SHO51478.1"/>
    <property type="molecule type" value="Genomic_DNA"/>
</dbReference>
<gene>
    <name evidence="1" type="ORF">SAMN02745220_04032</name>
</gene>
<reference evidence="1 2" key="1">
    <citation type="submission" date="2016-12" db="EMBL/GenBank/DDBJ databases">
        <authorList>
            <person name="Song W.-J."/>
            <person name="Kurnit D.M."/>
        </authorList>
    </citation>
    <scope>NUCLEOTIDE SEQUENCE [LARGE SCALE GENOMIC DNA]</scope>
    <source>
        <strain evidence="1 2">DSM 18488</strain>
    </source>
</reference>
<proteinExistence type="predicted"/>
<sequence length="39" mass="4565">MPSACYAIMDADDFGYFFALYAFFEKAYRKIPIVLLDFT</sequence>